<keyword evidence="5 10" id="KW-0547">Nucleotide-binding</keyword>
<proteinExistence type="inferred from homology"/>
<evidence type="ECO:0000256" key="9">
    <source>
        <dbReference type="ARBA" id="ARBA00023242"/>
    </source>
</evidence>
<evidence type="ECO:0000256" key="11">
    <source>
        <dbReference type="SAM" id="MobiDB-lite"/>
    </source>
</evidence>
<evidence type="ECO:0000313" key="14">
    <source>
        <dbReference type="EMBL" id="OLY81679.1"/>
    </source>
</evidence>
<dbReference type="FunFam" id="3.40.50.300:FF:000199">
    <property type="entry name" value="Origin recognition complex subunit 1"/>
    <property type="match status" value="1"/>
</dbReference>
<dbReference type="GO" id="GO:0005664">
    <property type="term" value="C:nuclear origin of replication recognition complex"/>
    <property type="evidence" value="ECO:0007669"/>
    <property type="project" value="TreeGrafter"/>
</dbReference>
<evidence type="ECO:0000256" key="12">
    <source>
        <dbReference type="SAM" id="Phobius"/>
    </source>
</evidence>
<dbReference type="EMBL" id="LSSL01002254">
    <property type="protein sequence ID" value="OLY81679.1"/>
    <property type="molecule type" value="Genomic_DNA"/>
</dbReference>
<dbReference type="InterPro" id="IPR015163">
    <property type="entry name" value="Cdc6_C"/>
</dbReference>
<feature type="transmembrane region" description="Helical" evidence="12">
    <location>
        <begin position="133"/>
        <end position="157"/>
    </location>
</feature>
<evidence type="ECO:0000256" key="5">
    <source>
        <dbReference type="ARBA" id="ARBA00022741"/>
    </source>
</evidence>
<accession>A0A1R0GXR7</accession>
<gene>
    <name evidence="14" type="ORF">AYI68_g4211</name>
</gene>
<dbReference type="Gene3D" id="1.10.8.60">
    <property type="match status" value="1"/>
</dbReference>
<evidence type="ECO:0000256" key="4">
    <source>
        <dbReference type="ARBA" id="ARBA00022723"/>
    </source>
</evidence>
<dbReference type="InterPro" id="IPR003959">
    <property type="entry name" value="ATPase_AAA_core"/>
</dbReference>
<keyword evidence="12" id="KW-0812">Transmembrane</keyword>
<dbReference type="Gene3D" id="3.40.50.300">
    <property type="entry name" value="P-loop containing nucleotide triphosphate hydrolases"/>
    <property type="match status" value="1"/>
</dbReference>
<reference evidence="14 15" key="1">
    <citation type="journal article" date="2016" name="Mol. Biol. Evol.">
        <title>Genome-Wide Survey of Gut Fungi (Harpellales) Reveals the First Horizontally Transferred Ubiquitin Gene from a Mosquito Host.</title>
        <authorList>
            <person name="Wang Y."/>
            <person name="White M.M."/>
            <person name="Kvist S."/>
            <person name="Moncalvo J.M."/>
        </authorList>
    </citation>
    <scope>NUCLEOTIDE SEQUENCE [LARGE SCALE GENOMIC DNA]</scope>
    <source>
        <strain evidence="14 15">ALG-7-W6</strain>
    </source>
</reference>
<comment type="function">
    <text evidence="10">Component of the origin recognition complex (ORC) that binds origins of replication. DNA-binding is ATP-dependent, however specific DNA sequences that define origins of replication have not been identified so far. ORC is required to assemble the pre-replication complex necessary to initiate DNA replication.</text>
</comment>
<dbReference type="SUPFAM" id="SSF52540">
    <property type="entry name" value="P-loop containing nucleoside triphosphate hydrolases"/>
    <property type="match status" value="1"/>
</dbReference>
<feature type="domain" description="AAA+ ATPase" evidence="13">
    <location>
        <begin position="231"/>
        <end position="387"/>
    </location>
</feature>
<feature type="region of interest" description="Disordered" evidence="11">
    <location>
        <begin position="94"/>
        <end position="122"/>
    </location>
</feature>
<evidence type="ECO:0000313" key="15">
    <source>
        <dbReference type="Proteomes" id="UP000187455"/>
    </source>
</evidence>
<comment type="subunit">
    <text evidence="10">ORC is composed of six subunits.</text>
</comment>
<keyword evidence="8 10" id="KW-0238">DNA-binding</keyword>
<evidence type="ECO:0000256" key="3">
    <source>
        <dbReference type="ARBA" id="ARBA00022705"/>
    </source>
</evidence>
<keyword evidence="6 10" id="KW-0067">ATP-binding</keyword>
<dbReference type="GO" id="GO:0003688">
    <property type="term" value="F:DNA replication origin binding"/>
    <property type="evidence" value="ECO:0007669"/>
    <property type="project" value="TreeGrafter"/>
</dbReference>
<keyword evidence="15" id="KW-1185">Reference proteome</keyword>
<comment type="similarity">
    <text evidence="2 10">Belongs to the ORC1 family.</text>
</comment>
<dbReference type="GO" id="GO:0006270">
    <property type="term" value="P:DNA replication initiation"/>
    <property type="evidence" value="ECO:0007669"/>
    <property type="project" value="TreeGrafter"/>
</dbReference>
<dbReference type="PANTHER" id="PTHR10763">
    <property type="entry name" value="CELL DIVISION CONTROL PROTEIN 6-RELATED"/>
    <property type="match status" value="1"/>
</dbReference>
<evidence type="ECO:0000256" key="10">
    <source>
        <dbReference type="RuleBase" id="RU365058"/>
    </source>
</evidence>
<organism evidence="14 15">
    <name type="scientific">Smittium mucronatum</name>
    <dbReference type="NCBI Taxonomy" id="133383"/>
    <lineage>
        <taxon>Eukaryota</taxon>
        <taxon>Fungi</taxon>
        <taxon>Fungi incertae sedis</taxon>
        <taxon>Zoopagomycota</taxon>
        <taxon>Kickxellomycotina</taxon>
        <taxon>Harpellomycetes</taxon>
        <taxon>Harpellales</taxon>
        <taxon>Legeriomycetaceae</taxon>
        <taxon>Smittium</taxon>
    </lineage>
</organism>
<keyword evidence="12" id="KW-0472">Membrane</keyword>
<evidence type="ECO:0000256" key="8">
    <source>
        <dbReference type="ARBA" id="ARBA00023125"/>
    </source>
</evidence>
<evidence type="ECO:0000259" key="13">
    <source>
        <dbReference type="SMART" id="SM00382"/>
    </source>
</evidence>
<dbReference type="SMART" id="SM00382">
    <property type="entry name" value="AAA"/>
    <property type="match status" value="1"/>
</dbReference>
<evidence type="ECO:0000256" key="6">
    <source>
        <dbReference type="ARBA" id="ARBA00022840"/>
    </source>
</evidence>
<keyword evidence="4" id="KW-0479">Metal-binding</keyword>
<dbReference type="STRING" id="133383.A0A1R0GXR7"/>
<dbReference type="Pfam" id="PF00004">
    <property type="entry name" value="AAA"/>
    <property type="match status" value="1"/>
</dbReference>
<dbReference type="InterPro" id="IPR050311">
    <property type="entry name" value="ORC1/CDC6"/>
</dbReference>
<feature type="compositionally biased region" description="Acidic residues" evidence="11">
    <location>
        <begin position="110"/>
        <end position="122"/>
    </location>
</feature>
<keyword evidence="12" id="KW-1133">Transmembrane helix</keyword>
<evidence type="ECO:0000256" key="7">
    <source>
        <dbReference type="ARBA" id="ARBA00022842"/>
    </source>
</evidence>
<dbReference type="Proteomes" id="UP000187455">
    <property type="component" value="Unassembled WGS sequence"/>
</dbReference>
<dbReference type="CDD" id="cd00009">
    <property type="entry name" value="AAA"/>
    <property type="match status" value="1"/>
</dbReference>
<dbReference type="GO" id="GO:0033314">
    <property type="term" value="P:mitotic DNA replication checkpoint signaling"/>
    <property type="evidence" value="ECO:0007669"/>
    <property type="project" value="TreeGrafter"/>
</dbReference>
<dbReference type="OrthoDB" id="1926878at2759"/>
<evidence type="ECO:0000256" key="1">
    <source>
        <dbReference type="ARBA" id="ARBA00004123"/>
    </source>
</evidence>
<sequence>MGRLSISDDHKNIQKKKKNIIDVETIYINREPKIKTQPKKTIPRKVISHTLIKKYSSYSTTRNIYPTILVEKPKYKIDPKNIYLDQTFSKNKKELSDSDYSSDYGSYEDSNSDENYSSDDIESDDSDEDFNCIFFICFFLSNFFLFTNYLFLFFFSFKTKSKDYRAKNGYLDIRLPCRTPLAESQISDQSSKFESVLAKLHVSATPESLPCRENECMDIFGELYEALETKTSCCLYISGVPGTGKTATVYEVIRMISLSCESGDLPNFEFIEINGMKLTEPQQLYVQLWKGITGNQTKLTPAHAALMLNDYFTKPSSGKGSQPMKIVFVDELDVLVTKSQSIMYNLFDWPTRSNSNLIVITVANTMDLPERMLQHKISSRLGLKRINFMPYSHEQLTKIVSSRIGDNSIFDQDAVQLCSRKIGAVSGDARRALDVCRRAVEIVQTSLEPNSNSQFKSHGDKSDLNKSQVVTMKIIDQVIREMYSYGFIPIIQNASFHQKIFLISTRAAIRAGGLPETSLGEISRIHHQLSSMFKSPNSSFNQSTIIKIALDISKLGILIVEPDSRLGLSRLVRLNISDDDILMALRPDKVLGKLIVQ</sequence>
<dbReference type="GO" id="GO:0005524">
    <property type="term" value="F:ATP binding"/>
    <property type="evidence" value="ECO:0007669"/>
    <property type="project" value="UniProtKB-KW"/>
</dbReference>
<dbReference type="PANTHER" id="PTHR10763:SF23">
    <property type="entry name" value="ORIGIN RECOGNITION COMPLEX SUBUNIT 1"/>
    <property type="match status" value="1"/>
</dbReference>
<name>A0A1R0GXR7_9FUNG</name>
<dbReference type="Pfam" id="PF09079">
    <property type="entry name" value="WHD_Cdc6"/>
    <property type="match status" value="1"/>
</dbReference>
<comment type="caution">
    <text evidence="14">The sequence shown here is derived from an EMBL/GenBank/DDBJ whole genome shotgun (WGS) entry which is preliminary data.</text>
</comment>
<dbReference type="Pfam" id="PF22606">
    <property type="entry name" value="Cdc6-ORC-like_ATPase_lid"/>
    <property type="match status" value="1"/>
</dbReference>
<dbReference type="InterPro" id="IPR003593">
    <property type="entry name" value="AAA+_ATPase"/>
</dbReference>
<protein>
    <recommendedName>
        <fullName evidence="10">Origin recognition complex subunit 1</fullName>
    </recommendedName>
</protein>
<feature type="compositionally biased region" description="Low complexity" evidence="11">
    <location>
        <begin position="98"/>
        <end position="109"/>
    </location>
</feature>
<keyword evidence="9 10" id="KW-0539">Nucleus</keyword>
<keyword evidence="7" id="KW-0460">Magnesium</keyword>
<dbReference type="GO" id="GO:0046872">
    <property type="term" value="F:metal ion binding"/>
    <property type="evidence" value="ECO:0007669"/>
    <property type="project" value="UniProtKB-KW"/>
</dbReference>
<dbReference type="AlphaFoldDB" id="A0A1R0GXR7"/>
<dbReference type="GO" id="GO:0016887">
    <property type="term" value="F:ATP hydrolysis activity"/>
    <property type="evidence" value="ECO:0007669"/>
    <property type="project" value="InterPro"/>
</dbReference>
<dbReference type="InterPro" id="IPR054425">
    <property type="entry name" value="Cdc6_ORC1-like_ATPase_lid"/>
</dbReference>
<evidence type="ECO:0000256" key="2">
    <source>
        <dbReference type="ARBA" id="ARBA00008398"/>
    </source>
</evidence>
<keyword evidence="3 10" id="KW-0235">DNA replication</keyword>
<dbReference type="InterPro" id="IPR027417">
    <property type="entry name" value="P-loop_NTPase"/>
</dbReference>
<comment type="subcellular location">
    <subcellularLocation>
        <location evidence="1 10">Nucleus</location>
    </subcellularLocation>
</comment>